<sequence>MADAVVKLTKPITTHKGAVTELRFREPTFAELRQFGEPYSRAFGKDGVVISRISYDVVNDYARALVQGVEPLLLDQCSARDGVAIGDVIIGFFSAPAAGPAPSNELPNSSLNSDGTPPLSIG</sequence>
<dbReference type="Proteomes" id="UP001595704">
    <property type="component" value="Unassembled WGS sequence"/>
</dbReference>
<organism evidence="2 3">
    <name type="scientific">Camelimonas fluminis</name>
    <dbReference type="NCBI Taxonomy" id="1576911"/>
    <lineage>
        <taxon>Bacteria</taxon>
        <taxon>Pseudomonadati</taxon>
        <taxon>Pseudomonadota</taxon>
        <taxon>Alphaproteobacteria</taxon>
        <taxon>Hyphomicrobiales</taxon>
        <taxon>Chelatococcaceae</taxon>
        <taxon>Camelimonas</taxon>
    </lineage>
</organism>
<evidence type="ECO:0000256" key="1">
    <source>
        <dbReference type="SAM" id="MobiDB-lite"/>
    </source>
</evidence>
<evidence type="ECO:0000313" key="2">
    <source>
        <dbReference type="EMBL" id="MFC3637028.1"/>
    </source>
</evidence>
<keyword evidence="3" id="KW-1185">Reference proteome</keyword>
<dbReference type="EMBL" id="JBHRYC010000026">
    <property type="protein sequence ID" value="MFC3637028.1"/>
    <property type="molecule type" value="Genomic_DNA"/>
</dbReference>
<name>A0ABV7UEL6_9HYPH</name>
<accession>A0ABV7UEL6</accession>
<gene>
    <name evidence="2" type="ORF">ACFONL_06475</name>
</gene>
<reference evidence="3" key="1">
    <citation type="journal article" date="2019" name="Int. J. Syst. Evol. Microbiol.">
        <title>The Global Catalogue of Microorganisms (GCM) 10K type strain sequencing project: providing services to taxonomists for standard genome sequencing and annotation.</title>
        <authorList>
            <consortium name="The Broad Institute Genomics Platform"/>
            <consortium name="The Broad Institute Genome Sequencing Center for Infectious Disease"/>
            <person name="Wu L."/>
            <person name="Ma J."/>
        </authorList>
    </citation>
    <scope>NUCLEOTIDE SEQUENCE [LARGE SCALE GENOMIC DNA]</scope>
    <source>
        <strain evidence="3">KCTC 42282</strain>
    </source>
</reference>
<proteinExistence type="predicted"/>
<feature type="region of interest" description="Disordered" evidence="1">
    <location>
        <begin position="101"/>
        <end position="122"/>
    </location>
</feature>
<dbReference type="RefSeq" id="WP_191318043.1">
    <property type="nucleotide sequence ID" value="NZ_BNCG01000002.1"/>
</dbReference>
<comment type="caution">
    <text evidence="2">The sequence shown here is derived from an EMBL/GenBank/DDBJ whole genome shotgun (WGS) entry which is preliminary data.</text>
</comment>
<feature type="compositionally biased region" description="Low complexity" evidence="1">
    <location>
        <begin position="101"/>
        <end position="113"/>
    </location>
</feature>
<evidence type="ECO:0000313" key="3">
    <source>
        <dbReference type="Proteomes" id="UP001595704"/>
    </source>
</evidence>
<protein>
    <submittedName>
        <fullName evidence="2">Phage tail assembly protein</fullName>
    </submittedName>
</protein>